<feature type="domain" description="Amine oxidase" evidence="8">
    <location>
        <begin position="99"/>
        <end position="459"/>
    </location>
</feature>
<dbReference type="FunFam" id="3.30.70.2100:FF:000001">
    <property type="entry name" value="Amine oxidase"/>
    <property type="match status" value="1"/>
</dbReference>
<name>A0A3B3CT27_ORYME</name>
<keyword evidence="7" id="KW-0732">Signal</keyword>
<organism evidence="9 10">
    <name type="scientific">Oryzias melastigma</name>
    <name type="common">Marine medaka</name>
    <dbReference type="NCBI Taxonomy" id="30732"/>
    <lineage>
        <taxon>Eukaryota</taxon>
        <taxon>Metazoa</taxon>
        <taxon>Chordata</taxon>
        <taxon>Craniata</taxon>
        <taxon>Vertebrata</taxon>
        <taxon>Euteleostomi</taxon>
        <taxon>Actinopterygii</taxon>
        <taxon>Neopterygii</taxon>
        <taxon>Teleostei</taxon>
        <taxon>Neoteleostei</taxon>
        <taxon>Acanthomorphata</taxon>
        <taxon>Ovalentaria</taxon>
        <taxon>Atherinomorphae</taxon>
        <taxon>Beloniformes</taxon>
        <taxon>Adrianichthyidae</taxon>
        <taxon>Oryziinae</taxon>
        <taxon>Oryzias</taxon>
    </lineage>
</organism>
<dbReference type="InterPro" id="IPR036188">
    <property type="entry name" value="FAD/NAD-bd_sf"/>
</dbReference>
<dbReference type="SUPFAM" id="SSF54373">
    <property type="entry name" value="FAD-linked reductases, C-terminal domain"/>
    <property type="match status" value="1"/>
</dbReference>
<proteinExistence type="inferred from homology"/>
<evidence type="ECO:0000256" key="5">
    <source>
        <dbReference type="PIRSR" id="PIRSR601613-1"/>
    </source>
</evidence>
<evidence type="ECO:0000256" key="1">
    <source>
        <dbReference type="ARBA" id="ARBA00001974"/>
    </source>
</evidence>
<dbReference type="InterPro" id="IPR001613">
    <property type="entry name" value="Flavin_amine_oxidase"/>
</dbReference>
<dbReference type="EC" id="1.4.3.-" evidence="6"/>
<dbReference type="AlphaFoldDB" id="A0A3B3CT27"/>
<dbReference type="GO" id="GO:0001716">
    <property type="term" value="F:L-amino-acid oxidase activity"/>
    <property type="evidence" value="ECO:0007669"/>
    <property type="project" value="TreeGrafter"/>
</dbReference>
<evidence type="ECO:0000256" key="2">
    <source>
        <dbReference type="ARBA" id="ARBA00022630"/>
    </source>
</evidence>
<dbReference type="Pfam" id="PF01593">
    <property type="entry name" value="Amino_oxidase"/>
    <property type="match status" value="1"/>
</dbReference>
<protein>
    <recommendedName>
        <fullName evidence="6">Amine oxidase</fullName>
        <ecNumber evidence="6">1.4.3.-</ecNumber>
    </recommendedName>
</protein>
<dbReference type="PRINTS" id="PR00757">
    <property type="entry name" value="AMINEOXDASEF"/>
</dbReference>
<feature type="signal peptide" evidence="7">
    <location>
        <begin position="1"/>
        <end position="20"/>
    </location>
</feature>
<dbReference type="InterPro" id="IPR050281">
    <property type="entry name" value="Flavin_monoamine_oxidase"/>
</dbReference>
<evidence type="ECO:0000256" key="3">
    <source>
        <dbReference type="ARBA" id="ARBA00022827"/>
    </source>
</evidence>
<reference evidence="9" key="2">
    <citation type="submission" date="2025-09" db="UniProtKB">
        <authorList>
            <consortium name="Ensembl"/>
        </authorList>
    </citation>
    <scope>IDENTIFICATION</scope>
</reference>
<feature type="binding site" evidence="5">
    <location>
        <position position="436"/>
    </location>
    <ligand>
        <name>FAD</name>
        <dbReference type="ChEBI" id="CHEBI:57692"/>
    </ligand>
</feature>
<dbReference type="Ensembl" id="ENSOMET00000030573.1">
    <property type="protein sequence ID" value="ENSOMEP00000020993.1"/>
    <property type="gene ID" value="ENSOMEG00000022912.1"/>
</dbReference>
<evidence type="ECO:0000256" key="7">
    <source>
        <dbReference type="SAM" id="SignalP"/>
    </source>
</evidence>
<evidence type="ECO:0000313" key="9">
    <source>
        <dbReference type="Ensembl" id="ENSOMEP00000020993.1"/>
    </source>
</evidence>
<dbReference type="InterPro" id="IPR002937">
    <property type="entry name" value="Amino_oxidase"/>
</dbReference>
<evidence type="ECO:0000259" key="8">
    <source>
        <dbReference type="Pfam" id="PF01593"/>
    </source>
</evidence>
<dbReference type="Gene3D" id="1.10.405.10">
    <property type="entry name" value="Guanine Nucleotide Dissociation Inhibitor, domain 1"/>
    <property type="match status" value="1"/>
</dbReference>
<dbReference type="Proteomes" id="UP000261560">
    <property type="component" value="Unplaced"/>
</dbReference>
<dbReference type="Gene3D" id="1.10.10.1620">
    <property type="match status" value="1"/>
</dbReference>
<keyword evidence="3 6" id="KW-0274">FAD</keyword>
<sequence>LLLLLLLLLLLFITLKEILSNCLKDNDYKKLLNIVQEGLPRTDAHHHVVIVGAGMAGLTAANLLEDAGHRVRYMLAVLAHFGLFCVHLGIFLIFQIVLTIAEKLNVARNIFPMVDNNAYFLTNGVKAKRQTVTENPDVLMYNVTEKERKKSADELLQMALQKVRNIHLCSKLEYLKEQGGLSPEAIRMIGDLLNESSQVLSLMTVFAFFRYYEVTGGFDLLPKALLDSLHSTLHLNSKVFRISQSDTGVTVEYEASNGSWIGQIQADMVLVTTTTKAALFMDFDPPLSIKKMVAMKAVHYDSATKVFLTFSEKFWESEGIHGGKSITDRPSRFIYYPSHSFPKNKTIGVLLASYTWSDDSLLFLGASDEDLKELALRDLAQIHGEWVRSLCTGVIVKRWSSDPYSMGAFALLTPYQHIEYSEELVRNEGRIYFAGEHAAFPHAWIETAMKSAIRAAVNINNAVLPCSDPNQGREEL</sequence>
<keyword evidence="2 6" id="KW-0285">Flavoprotein</keyword>
<dbReference type="GeneTree" id="ENSGT00940000160928"/>
<keyword evidence="6" id="KW-0812">Transmembrane</keyword>
<feature type="chain" id="PRO_5017318869" description="Amine oxidase" evidence="7">
    <location>
        <begin position="21"/>
        <end position="476"/>
    </location>
</feature>
<keyword evidence="6" id="KW-0472">Membrane</keyword>
<comment type="similarity">
    <text evidence="6">Belongs to the flavin monoamine oxidase family.</text>
</comment>
<accession>A0A3B3CT27</accession>
<feature type="transmembrane region" description="Helical" evidence="6">
    <location>
        <begin position="76"/>
        <end position="98"/>
    </location>
</feature>
<reference evidence="9" key="1">
    <citation type="submission" date="2025-08" db="UniProtKB">
        <authorList>
            <consortium name="Ensembl"/>
        </authorList>
    </citation>
    <scope>IDENTIFICATION</scope>
</reference>
<dbReference type="Gene3D" id="3.30.70.2100">
    <property type="match status" value="1"/>
</dbReference>
<dbReference type="GO" id="GO:0009063">
    <property type="term" value="P:amino acid catabolic process"/>
    <property type="evidence" value="ECO:0007669"/>
    <property type="project" value="TreeGrafter"/>
</dbReference>
<evidence type="ECO:0000256" key="4">
    <source>
        <dbReference type="ARBA" id="ARBA00023002"/>
    </source>
</evidence>
<evidence type="ECO:0000256" key="6">
    <source>
        <dbReference type="RuleBase" id="RU362067"/>
    </source>
</evidence>
<keyword evidence="4 6" id="KW-0560">Oxidoreductase</keyword>
<dbReference type="FunFam" id="1.10.10.1620:FF:000001">
    <property type="entry name" value="Amine oxidase"/>
    <property type="match status" value="1"/>
</dbReference>
<dbReference type="PANTHER" id="PTHR10742">
    <property type="entry name" value="FLAVIN MONOAMINE OXIDASE"/>
    <property type="match status" value="1"/>
</dbReference>
<dbReference type="SUPFAM" id="SSF51905">
    <property type="entry name" value="FAD/NAD(P)-binding domain"/>
    <property type="match status" value="1"/>
</dbReference>
<dbReference type="FunFam" id="3.50.50.60:FF:000242">
    <property type="entry name" value="Amine oxidase"/>
    <property type="match status" value="1"/>
</dbReference>
<keyword evidence="6" id="KW-1133">Transmembrane helix</keyword>
<comment type="cofactor">
    <cofactor evidence="1 6">
        <name>FAD</name>
        <dbReference type="ChEBI" id="CHEBI:57692"/>
    </cofactor>
</comment>
<evidence type="ECO:0000313" key="10">
    <source>
        <dbReference type="Proteomes" id="UP000261560"/>
    </source>
</evidence>
<dbReference type="Gene3D" id="3.50.50.60">
    <property type="entry name" value="FAD/NAD(P)-binding domain"/>
    <property type="match status" value="2"/>
</dbReference>
<feature type="binding site" evidence="5">
    <location>
        <position position="239"/>
    </location>
    <ligand>
        <name>FAD</name>
        <dbReference type="ChEBI" id="CHEBI:57692"/>
    </ligand>
</feature>
<keyword evidence="10" id="KW-1185">Reference proteome</keyword>
<dbReference type="PANTHER" id="PTHR10742:SF342">
    <property type="entry name" value="AMINE OXIDASE"/>
    <property type="match status" value="1"/>
</dbReference>